<evidence type="ECO:0000313" key="10">
    <source>
        <dbReference type="EMBL" id="KAA0188688.1"/>
    </source>
</evidence>
<dbReference type="CDD" id="cd19877">
    <property type="entry name" value="DSRM_RNAse_III_meta_like"/>
    <property type="match status" value="1"/>
</dbReference>
<dbReference type="InterPro" id="IPR014720">
    <property type="entry name" value="dsRBD_dom"/>
</dbReference>
<dbReference type="PANTHER" id="PTHR11207">
    <property type="entry name" value="RIBONUCLEASE III"/>
    <property type="match status" value="1"/>
</dbReference>
<reference evidence="10" key="1">
    <citation type="submission" date="2019-05" db="EMBL/GenBank/DDBJ databases">
        <title>Annotation for the trematode Fasciolopsis buski.</title>
        <authorList>
            <person name="Choi Y.-J."/>
        </authorList>
    </citation>
    <scope>NUCLEOTIDE SEQUENCE</scope>
    <source>
        <strain evidence="10">HT</strain>
        <tissue evidence="10">Whole worm</tissue>
    </source>
</reference>
<comment type="similarity">
    <text evidence="1">Belongs to the ribonuclease III family.</text>
</comment>
<dbReference type="Pfam" id="PF00035">
    <property type="entry name" value="dsrm"/>
    <property type="match status" value="1"/>
</dbReference>
<protein>
    <submittedName>
        <fullName evidence="10">Ribonuclease 3</fullName>
    </submittedName>
</protein>
<evidence type="ECO:0000256" key="5">
    <source>
        <dbReference type="ARBA" id="ARBA00022884"/>
    </source>
</evidence>
<dbReference type="HAMAP" id="MF_00104">
    <property type="entry name" value="RNase_III"/>
    <property type="match status" value="1"/>
</dbReference>
<dbReference type="SUPFAM" id="SSF69065">
    <property type="entry name" value="RNase III domain-like"/>
    <property type="match status" value="2"/>
</dbReference>
<keyword evidence="2" id="KW-0540">Nuclease</keyword>
<comment type="caution">
    <text evidence="10">The sequence shown here is derived from an EMBL/GenBank/DDBJ whole genome shotgun (WGS) entry which is preliminary data.</text>
</comment>
<evidence type="ECO:0000256" key="6">
    <source>
        <dbReference type="PROSITE-ProRule" id="PRU00266"/>
    </source>
</evidence>
<dbReference type="Pfam" id="PF00636">
    <property type="entry name" value="Ribonuclease_3"/>
    <property type="match status" value="2"/>
</dbReference>
<keyword evidence="4" id="KW-0378">Hydrolase</keyword>
<keyword evidence="11" id="KW-1185">Reference proteome</keyword>
<sequence length="1068" mass="122240">MRGRKSPCSGSLFSPTSDIPGSVNAVGGHTIGQRSIRQQREVAYKLSHPNRLHPDIWHNETHEFNDGPACLCKPKYRIGPLHNQYEGEEFIPACVPDSNNRDRLYHYRVIVSPTTNFVQPIPTKISYREEDYVFDGFSIFLHYKLDNRNTDQPLKSYATVFELVAEMLPVNAVLEYLLHEALTPVIDVMQLSSIQKYTNNQWSNYIADLRGTLATFPGKKPAAIRVDQLDRRSLAGDPSDGVLIYPLIVHMTYTPMKLSLTREPKYKSVLKNFMKLQYLMMNKPKISPTDRAQLAQLANELEDMEHCGVHRREITVELSSEGFYRTGIRSDVSQHALNLVSLISHLRFHKSLESLEKRLDYCFKDKSLLHQALTHPSYRRTNFGTNQDHFQNSLVSCGPRILEYGDKLQLYKAWRKKGLTKMIQVMSVLPKMHEERSNIYGNERLEFLGDAVIEVISSIHLFFMFPELPEGHLDAYRQAIVQNQHLAELAIRLGIHKFLLYTHSVDFCYDSTFIYARSDAFEALMAAIALDAGLDVVDRIFGAVLFGDEEDIHRVWVKLPPHPLQAQYPDGDRNWATKVPMLKKLPILEEDLGITFKHLRVLARAMTIRKTGFNFYTFGDNQRLEFLGDSLLKYVSTDYLFRHFPRHHEGHLSLLKNSLVNKYTQAAVCSELGLDRYVIRREDNSVIRPSGNVDSDRTGSSKPNAVAGSLSAQNQNVKYKADLLEAFVGALFVDKDLAWVERFCQVCFWPRLVEFILKQEWNDAKSKLQQCCLTFRSLHEEPEIAHYKVLDHSGPTNQRTYLVGVYFRGQRLATGKGRSVQQAQMEAAKRALELHQDTFRQLDFQRSVISRRYRQPYIDKMLDHVQNWDERLVDYFIHTDNRSSETDKIKGSDACNDAAVDFMQFLKQGPHRKEPGQLKPGEICQSQPQIPMQSTDSVRSTQKISTLEKFSENGSCPVLPLETEDIGQGGQTISEHTFEEGEVLDEDEDLNDNETTDDNGDGDRVVFVATFKNPAHLCSVRSKNASFTDSRCKRTGLVEPANTEARSRRKRNLPSGTLADLFTPRETQ</sequence>
<dbReference type="GO" id="GO:0006364">
    <property type="term" value="P:rRNA processing"/>
    <property type="evidence" value="ECO:0007669"/>
    <property type="project" value="InterPro"/>
</dbReference>
<proteinExistence type="inferred from homology"/>
<feature type="compositionally biased region" description="Acidic residues" evidence="7">
    <location>
        <begin position="982"/>
        <end position="1000"/>
    </location>
</feature>
<evidence type="ECO:0000256" key="4">
    <source>
        <dbReference type="ARBA" id="ARBA00022801"/>
    </source>
</evidence>
<dbReference type="SUPFAM" id="SSF54768">
    <property type="entry name" value="dsRNA-binding domain-like"/>
    <property type="match status" value="1"/>
</dbReference>
<dbReference type="PROSITE" id="PS50137">
    <property type="entry name" value="DS_RBD"/>
    <property type="match status" value="1"/>
</dbReference>
<dbReference type="SMART" id="SM00535">
    <property type="entry name" value="RIBOc"/>
    <property type="match status" value="2"/>
</dbReference>
<feature type="region of interest" description="Disordered" evidence="7">
    <location>
        <begin position="688"/>
        <end position="709"/>
    </location>
</feature>
<dbReference type="InterPro" id="IPR044442">
    <property type="entry name" value="RNAse_III_DSRM__animal"/>
</dbReference>
<feature type="domain" description="RNase III" evidence="9">
    <location>
        <begin position="585"/>
        <end position="736"/>
    </location>
</feature>
<dbReference type="OrthoDB" id="67027at2759"/>
<dbReference type="Proteomes" id="UP000728185">
    <property type="component" value="Unassembled WGS sequence"/>
</dbReference>
<dbReference type="SMART" id="SM00358">
    <property type="entry name" value="DSRM"/>
    <property type="match status" value="1"/>
</dbReference>
<dbReference type="Gene3D" id="1.10.1520.10">
    <property type="entry name" value="Ribonuclease III domain"/>
    <property type="match status" value="2"/>
</dbReference>
<dbReference type="InterPro" id="IPR036389">
    <property type="entry name" value="RNase_III_sf"/>
</dbReference>
<name>A0A8E0VEF9_9TREM</name>
<evidence type="ECO:0000259" key="8">
    <source>
        <dbReference type="PROSITE" id="PS50137"/>
    </source>
</evidence>
<accession>A0A8E0VEF9</accession>
<evidence type="ECO:0000256" key="2">
    <source>
        <dbReference type="ARBA" id="ARBA00022722"/>
    </source>
</evidence>
<keyword evidence="5 6" id="KW-0694">RNA-binding</keyword>
<dbReference type="GO" id="GO:0031054">
    <property type="term" value="P:pre-miRNA processing"/>
    <property type="evidence" value="ECO:0007669"/>
    <property type="project" value="InterPro"/>
</dbReference>
<evidence type="ECO:0000259" key="9">
    <source>
        <dbReference type="PROSITE" id="PS50142"/>
    </source>
</evidence>
<evidence type="ECO:0000256" key="1">
    <source>
        <dbReference type="ARBA" id="ARBA00010183"/>
    </source>
</evidence>
<dbReference type="InterPro" id="IPR058938">
    <property type="entry name" value="Helical_CED_Drosha"/>
</dbReference>
<dbReference type="PROSITE" id="PS00517">
    <property type="entry name" value="RNASE_3_1"/>
    <property type="match status" value="2"/>
</dbReference>
<feature type="domain" description="RNase III" evidence="9">
    <location>
        <begin position="352"/>
        <end position="533"/>
    </location>
</feature>
<dbReference type="PROSITE" id="PS50142">
    <property type="entry name" value="RNASE_3_2"/>
    <property type="match status" value="2"/>
</dbReference>
<dbReference type="GO" id="GO:0031053">
    <property type="term" value="P:primary miRNA processing"/>
    <property type="evidence" value="ECO:0007669"/>
    <property type="project" value="TreeGrafter"/>
</dbReference>
<dbReference type="GO" id="GO:0004525">
    <property type="term" value="F:ribonuclease III activity"/>
    <property type="evidence" value="ECO:0007669"/>
    <property type="project" value="InterPro"/>
</dbReference>
<feature type="domain" description="DRBM" evidence="8">
    <location>
        <begin position="763"/>
        <end position="837"/>
    </location>
</feature>
<evidence type="ECO:0000256" key="7">
    <source>
        <dbReference type="SAM" id="MobiDB-lite"/>
    </source>
</evidence>
<dbReference type="Pfam" id="PF26050">
    <property type="entry name" value="Helical_CED_Drosha"/>
    <property type="match status" value="1"/>
</dbReference>
<dbReference type="EMBL" id="LUCM01008264">
    <property type="protein sequence ID" value="KAA0188688.1"/>
    <property type="molecule type" value="Genomic_DNA"/>
</dbReference>
<feature type="region of interest" description="Disordered" evidence="7">
    <location>
        <begin position="982"/>
        <end position="1002"/>
    </location>
</feature>
<organism evidence="10 11">
    <name type="scientific">Fasciolopsis buskii</name>
    <dbReference type="NCBI Taxonomy" id="27845"/>
    <lineage>
        <taxon>Eukaryota</taxon>
        <taxon>Metazoa</taxon>
        <taxon>Spiralia</taxon>
        <taxon>Lophotrochozoa</taxon>
        <taxon>Platyhelminthes</taxon>
        <taxon>Trematoda</taxon>
        <taxon>Digenea</taxon>
        <taxon>Plagiorchiida</taxon>
        <taxon>Echinostomata</taxon>
        <taxon>Echinostomatoidea</taxon>
        <taxon>Fasciolidae</taxon>
        <taxon>Fasciolopsis</taxon>
    </lineage>
</organism>
<dbReference type="CDD" id="cd00593">
    <property type="entry name" value="RIBOc"/>
    <property type="match status" value="2"/>
</dbReference>
<dbReference type="Gene3D" id="3.30.160.20">
    <property type="match status" value="1"/>
</dbReference>
<feature type="region of interest" description="Disordered" evidence="7">
    <location>
        <begin position="1035"/>
        <end position="1068"/>
    </location>
</feature>
<keyword evidence="3" id="KW-0255">Endonuclease</keyword>
<dbReference type="GO" id="GO:0070877">
    <property type="term" value="C:microprocessor complex"/>
    <property type="evidence" value="ECO:0007669"/>
    <property type="project" value="TreeGrafter"/>
</dbReference>
<gene>
    <name evidence="10" type="ORF">FBUS_08070</name>
</gene>
<dbReference type="InterPro" id="IPR011907">
    <property type="entry name" value="RNase_III"/>
</dbReference>
<dbReference type="GO" id="GO:0003723">
    <property type="term" value="F:RNA binding"/>
    <property type="evidence" value="ECO:0007669"/>
    <property type="project" value="UniProtKB-UniRule"/>
</dbReference>
<evidence type="ECO:0000256" key="3">
    <source>
        <dbReference type="ARBA" id="ARBA00022759"/>
    </source>
</evidence>
<dbReference type="PANTHER" id="PTHR11207:SF0">
    <property type="entry name" value="RIBONUCLEASE 3"/>
    <property type="match status" value="1"/>
</dbReference>
<dbReference type="AlphaFoldDB" id="A0A8E0VEF9"/>
<dbReference type="InterPro" id="IPR000999">
    <property type="entry name" value="RNase_III_dom"/>
</dbReference>
<evidence type="ECO:0000313" key="11">
    <source>
        <dbReference type="Proteomes" id="UP000728185"/>
    </source>
</evidence>